<dbReference type="PANTHER" id="PTHR12356">
    <property type="entry name" value="NUCLEAR MOVEMENT PROTEIN NUDC"/>
    <property type="match status" value="1"/>
</dbReference>
<dbReference type="InterPro" id="IPR007052">
    <property type="entry name" value="CS_dom"/>
</dbReference>
<dbReference type="InterPro" id="IPR037898">
    <property type="entry name" value="NudC_fam"/>
</dbReference>
<dbReference type="Gene3D" id="1.20.5.740">
    <property type="entry name" value="Single helix bin"/>
    <property type="match status" value="1"/>
</dbReference>
<comment type="caution">
    <text evidence="2">The sequence shown here is derived from an EMBL/GenBank/DDBJ whole genome shotgun (WGS) entry which is preliminary data.</text>
</comment>
<dbReference type="InterPro" id="IPR008978">
    <property type="entry name" value="HSP20-like_chaperone"/>
</dbReference>
<dbReference type="PANTHER" id="PTHR12356:SF18">
    <property type="entry name" value="NUDC DOMAIN-CONTAINING PROTEIN 2"/>
    <property type="match status" value="1"/>
</dbReference>
<evidence type="ECO:0000313" key="3">
    <source>
        <dbReference type="Proteomes" id="UP001178507"/>
    </source>
</evidence>
<dbReference type="GO" id="GO:0051082">
    <property type="term" value="F:unfolded protein binding"/>
    <property type="evidence" value="ECO:0007669"/>
    <property type="project" value="TreeGrafter"/>
</dbReference>
<proteinExistence type="predicted"/>
<protein>
    <recommendedName>
        <fullName evidence="1">CS domain-containing protein</fullName>
    </recommendedName>
</protein>
<name>A0AA36I4W6_9DINO</name>
<sequence length="186" mass="21224">IYRALCSATPRDIGIMQEDSPEVRKLSEKARGRQQFVFDGRCVYEWEQNIEETHIYIQPPPGVTKHHLDIKIEPRHLRVGIKGNPPFLNEDSFGLVETDSSFWMIEDGELHIQLQKAHKGETWHAALKGHGQLDTYSEQEVNKKLMLERFQEEHPGFDFSGASFSGQAPSARTFMGGIHADPQALR</sequence>
<dbReference type="CDD" id="cd06467">
    <property type="entry name" value="p23_NUDC_like"/>
    <property type="match status" value="1"/>
</dbReference>
<dbReference type="GO" id="GO:0005737">
    <property type="term" value="C:cytoplasm"/>
    <property type="evidence" value="ECO:0007669"/>
    <property type="project" value="TreeGrafter"/>
</dbReference>
<keyword evidence="3" id="KW-1185">Reference proteome</keyword>
<dbReference type="Pfam" id="PF04969">
    <property type="entry name" value="CS"/>
    <property type="match status" value="1"/>
</dbReference>
<dbReference type="Gene3D" id="2.60.40.790">
    <property type="match status" value="1"/>
</dbReference>
<feature type="domain" description="CS" evidence="1">
    <location>
        <begin position="39"/>
        <end position="127"/>
    </location>
</feature>
<dbReference type="Proteomes" id="UP001178507">
    <property type="component" value="Unassembled WGS sequence"/>
</dbReference>
<accession>A0AA36I4W6</accession>
<dbReference type="EMBL" id="CAUJNA010000656">
    <property type="protein sequence ID" value="CAJ1379744.1"/>
    <property type="molecule type" value="Genomic_DNA"/>
</dbReference>
<dbReference type="SUPFAM" id="SSF49764">
    <property type="entry name" value="HSP20-like chaperones"/>
    <property type="match status" value="1"/>
</dbReference>
<reference evidence="2" key="1">
    <citation type="submission" date="2023-08" db="EMBL/GenBank/DDBJ databases">
        <authorList>
            <person name="Chen Y."/>
            <person name="Shah S."/>
            <person name="Dougan E. K."/>
            <person name="Thang M."/>
            <person name="Chan C."/>
        </authorList>
    </citation>
    <scope>NUCLEOTIDE SEQUENCE</scope>
</reference>
<dbReference type="GO" id="GO:0006457">
    <property type="term" value="P:protein folding"/>
    <property type="evidence" value="ECO:0007669"/>
    <property type="project" value="TreeGrafter"/>
</dbReference>
<gene>
    <name evidence="2" type="ORF">EVOR1521_LOCUS7893</name>
</gene>
<dbReference type="PROSITE" id="PS51203">
    <property type="entry name" value="CS"/>
    <property type="match status" value="1"/>
</dbReference>
<evidence type="ECO:0000259" key="1">
    <source>
        <dbReference type="PROSITE" id="PS51203"/>
    </source>
</evidence>
<feature type="non-terminal residue" evidence="2">
    <location>
        <position position="186"/>
    </location>
</feature>
<evidence type="ECO:0000313" key="2">
    <source>
        <dbReference type="EMBL" id="CAJ1379744.1"/>
    </source>
</evidence>
<organism evidence="2 3">
    <name type="scientific">Effrenium voratum</name>
    <dbReference type="NCBI Taxonomy" id="2562239"/>
    <lineage>
        <taxon>Eukaryota</taxon>
        <taxon>Sar</taxon>
        <taxon>Alveolata</taxon>
        <taxon>Dinophyceae</taxon>
        <taxon>Suessiales</taxon>
        <taxon>Symbiodiniaceae</taxon>
        <taxon>Effrenium</taxon>
    </lineage>
</organism>
<dbReference type="AlphaFoldDB" id="A0AA36I4W6"/>